<dbReference type="PANTHER" id="PTHR11358">
    <property type="entry name" value="ARGINASE/AGMATINASE"/>
    <property type="match status" value="1"/>
</dbReference>
<dbReference type="RefSeq" id="WP_309046926.1">
    <property type="nucleotide sequence ID" value="NZ_JAVIGA010000005.1"/>
</dbReference>
<dbReference type="EC" id="3.5.3.11" evidence="6"/>
<proteinExistence type="inferred from homology"/>
<dbReference type="Gene3D" id="3.40.800.10">
    <property type="entry name" value="Ureohydrolase domain"/>
    <property type="match status" value="1"/>
</dbReference>
<comment type="similarity">
    <text evidence="1">Belongs to the arginase family. Agmatinase subfamily.</text>
</comment>
<dbReference type="SUPFAM" id="SSF52768">
    <property type="entry name" value="Arginase/deacetylase"/>
    <property type="match status" value="1"/>
</dbReference>
<comment type="cofactor">
    <cofactor evidence="4">
        <name>Mn(2+)</name>
        <dbReference type="ChEBI" id="CHEBI:29035"/>
    </cofactor>
    <text evidence="4">Binds 2 manganese ions per subunit.</text>
</comment>
<evidence type="ECO:0000313" key="6">
    <source>
        <dbReference type="EMBL" id="MDQ9126155.1"/>
    </source>
</evidence>
<evidence type="ECO:0000256" key="2">
    <source>
        <dbReference type="ARBA" id="ARBA00022723"/>
    </source>
</evidence>
<organism evidence="6 7">
    <name type="scientific">Serratia fonticola</name>
    <dbReference type="NCBI Taxonomy" id="47917"/>
    <lineage>
        <taxon>Bacteria</taxon>
        <taxon>Pseudomonadati</taxon>
        <taxon>Pseudomonadota</taxon>
        <taxon>Gammaproteobacteria</taxon>
        <taxon>Enterobacterales</taxon>
        <taxon>Yersiniaceae</taxon>
        <taxon>Serratia</taxon>
    </lineage>
</organism>
<evidence type="ECO:0000256" key="1">
    <source>
        <dbReference type="ARBA" id="ARBA00009227"/>
    </source>
</evidence>
<keyword evidence="2 4" id="KW-0479">Metal-binding</keyword>
<dbReference type="PROSITE" id="PS01053">
    <property type="entry name" value="ARGINASE_1"/>
    <property type="match status" value="1"/>
</dbReference>
<feature type="binding site" evidence="4">
    <location>
        <position position="159"/>
    </location>
    <ligand>
        <name>Mn(2+)</name>
        <dbReference type="ChEBI" id="CHEBI:29035"/>
        <label>1</label>
    </ligand>
</feature>
<dbReference type="GO" id="GO:0046872">
    <property type="term" value="F:metal ion binding"/>
    <property type="evidence" value="ECO:0007669"/>
    <property type="project" value="UniProtKB-KW"/>
</dbReference>
<keyword evidence="3 5" id="KW-0378">Hydrolase</keyword>
<evidence type="ECO:0000256" key="3">
    <source>
        <dbReference type="ARBA" id="ARBA00022801"/>
    </source>
</evidence>
<feature type="binding site" evidence="4">
    <location>
        <position position="132"/>
    </location>
    <ligand>
        <name>Mn(2+)</name>
        <dbReference type="ChEBI" id="CHEBI:29035"/>
        <label>1</label>
    </ligand>
</feature>
<dbReference type="GO" id="GO:0008783">
    <property type="term" value="F:agmatinase activity"/>
    <property type="evidence" value="ECO:0007669"/>
    <property type="project" value="UniProtKB-EC"/>
</dbReference>
<dbReference type="InterPro" id="IPR023696">
    <property type="entry name" value="Ureohydrolase_dom_sf"/>
</dbReference>
<feature type="binding site" evidence="4">
    <location>
        <position position="238"/>
    </location>
    <ligand>
        <name>Mn(2+)</name>
        <dbReference type="ChEBI" id="CHEBI:29035"/>
        <label>1</label>
    </ligand>
</feature>
<reference evidence="6" key="1">
    <citation type="submission" date="2023-08" db="EMBL/GenBank/DDBJ databases">
        <title>The Comparative Genomic Analysis of Yersiniaceae from Polar Regions.</title>
        <authorList>
            <person name="Goncharov A."/>
            <person name="Aslanov B."/>
            <person name="Kolodzhieva V."/>
            <person name="Azarov D."/>
            <person name="Mochov A."/>
            <person name="Lebedeva E."/>
        </authorList>
    </citation>
    <scope>NUCLEOTIDE SEQUENCE</scope>
    <source>
        <strain evidence="6">Vf</strain>
    </source>
</reference>
<dbReference type="InterPro" id="IPR006035">
    <property type="entry name" value="Ureohydrolase"/>
</dbReference>
<dbReference type="PANTHER" id="PTHR11358:SF26">
    <property type="entry name" value="GUANIDINO ACID HYDROLASE, MITOCHONDRIAL"/>
    <property type="match status" value="1"/>
</dbReference>
<sequence length="319" mass="35432">MNDSEHSFNHQSLHGTHIEPTYAGILSFMRRRYSRDLRDVDLVISGVPFDGAATHRPGTRFGPRGIRTASSGIAWARHWPWEFDPFELLAAVDYGDCLFDIGMPETIPAAIESHADNILRQGCGMLTLGGDHFISYPLLKAHAKIHGPLSLVHFDAHSDTWPDPDVKRVEHGTMFYHAAREGIVDPSRSIQLGIRTTNDETMGFEVVDVRKVHRHTAEYIAKLILDRVGEHPVYLTFDIDCLDPAYAPGTGTPVAGGLTSFQALEILRALRGINIVGMDLVEVSPPYDHADITSLAGATLAMEMVCLYAWRHKLMPKQC</sequence>
<dbReference type="EMBL" id="JAVIGA010000005">
    <property type="protein sequence ID" value="MDQ9126155.1"/>
    <property type="molecule type" value="Genomic_DNA"/>
</dbReference>
<dbReference type="InterPro" id="IPR020855">
    <property type="entry name" value="Ureohydrolase_Mn_BS"/>
</dbReference>
<name>A0AAJ1YCV7_SERFO</name>
<feature type="binding site" evidence="4">
    <location>
        <position position="157"/>
    </location>
    <ligand>
        <name>Mn(2+)</name>
        <dbReference type="ChEBI" id="CHEBI:29035"/>
        <label>1</label>
    </ligand>
</feature>
<keyword evidence="4" id="KW-0464">Manganese</keyword>
<dbReference type="GO" id="GO:0033389">
    <property type="term" value="P:putrescine biosynthetic process from arginine, via agmatine"/>
    <property type="evidence" value="ECO:0007669"/>
    <property type="project" value="TreeGrafter"/>
</dbReference>
<feature type="binding site" evidence="4">
    <location>
        <position position="155"/>
    </location>
    <ligand>
        <name>Mn(2+)</name>
        <dbReference type="ChEBI" id="CHEBI:29035"/>
        <label>1</label>
    </ligand>
</feature>
<dbReference type="NCBIfam" id="NF002564">
    <property type="entry name" value="PRK02190.1"/>
    <property type="match status" value="1"/>
</dbReference>
<feature type="binding site" evidence="4">
    <location>
        <position position="240"/>
    </location>
    <ligand>
        <name>Mn(2+)</name>
        <dbReference type="ChEBI" id="CHEBI:29035"/>
        <label>1</label>
    </ligand>
</feature>
<dbReference type="NCBIfam" id="TIGR01230">
    <property type="entry name" value="agmatinase"/>
    <property type="match status" value="1"/>
</dbReference>
<comment type="caution">
    <text evidence="6">The sequence shown here is derived from an EMBL/GenBank/DDBJ whole genome shotgun (WGS) entry which is preliminary data.</text>
</comment>
<gene>
    <name evidence="6" type="primary">speB</name>
    <name evidence="6" type="ORF">RDT67_06905</name>
</gene>
<dbReference type="PIRSF" id="PIRSF036979">
    <property type="entry name" value="Arginase"/>
    <property type="match status" value="1"/>
</dbReference>
<evidence type="ECO:0000256" key="4">
    <source>
        <dbReference type="PIRSR" id="PIRSR036979-1"/>
    </source>
</evidence>
<dbReference type="PROSITE" id="PS51409">
    <property type="entry name" value="ARGINASE_2"/>
    <property type="match status" value="1"/>
</dbReference>
<dbReference type="CDD" id="cd11592">
    <property type="entry name" value="Agmatinase_PAH"/>
    <property type="match status" value="1"/>
</dbReference>
<dbReference type="Pfam" id="PF00491">
    <property type="entry name" value="Arginase"/>
    <property type="match status" value="1"/>
</dbReference>
<protein>
    <submittedName>
        <fullName evidence="6">Agmatinase</fullName>
        <ecNumber evidence="6">3.5.3.11</ecNumber>
    </submittedName>
</protein>
<dbReference type="AlphaFoldDB" id="A0AAJ1YCV7"/>
<dbReference type="InterPro" id="IPR005925">
    <property type="entry name" value="Agmatinase-rel"/>
</dbReference>
<evidence type="ECO:0000256" key="5">
    <source>
        <dbReference type="RuleBase" id="RU003684"/>
    </source>
</evidence>
<dbReference type="Proteomes" id="UP001224622">
    <property type="component" value="Unassembled WGS sequence"/>
</dbReference>
<accession>A0AAJ1YCV7</accession>
<evidence type="ECO:0000313" key="7">
    <source>
        <dbReference type="Proteomes" id="UP001224622"/>
    </source>
</evidence>